<evidence type="ECO:0000256" key="1">
    <source>
        <dbReference type="ARBA" id="ARBA00006926"/>
    </source>
</evidence>
<dbReference type="PROSITE" id="PS00763">
    <property type="entry name" value="GLUTATHIONE_PEROXID_2"/>
    <property type="match status" value="1"/>
</dbReference>
<evidence type="ECO:0000256" key="6">
    <source>
        <dbReference type="SAM" id="MobiDB-lite"/>
    </source>
</evidence>
<dbReference type="CDD" id="cd00340">
    <property type="entry name" value="GSH_Peroxidase"/>
    <property type="match status" value="1"/>
</dbReference>
<comment type="caution">
    <text evidence="8">The sequence shown here is derived from an EMBL/GenBank/DDBJ whole genome shotgun (WGS) entry which is preliminary data.</text>
</comment>
<dbReference type="PANTHER" id="PTHR11592">
    <property type="entry name" value="GLUTATHIONE PEROXIDASE"/>
    <property type="match status" value="1"/>
</dbReference>
<dbReference type="InterPro" id="IPR029759">
    <property type="entry name" value="GPX_AS"/>
</dbReference>
<proteinExistence type="inferred from homology"/>
<keyword evidence="3 5" id="KW-0560">Oxidoreductase</keyword>
<dbReference type="SUPFAM" id="SSF52833">
    <property type="entry name" value="Thioredoxin-like"/>
    <property type="match status" value="1"/>
</dbReference>
<keyword evidence="9" id="KW-1185">Reference proteome</keyword>
<dbReference type="GO" id="GO:0004601">
    <property type="term" value="F:peroxidase activity"/>
    <property type="evidence" value="ECO:0007669"/>
    <property type="project" value="UniProtKB-KW"/>
</dbReference>
<evidence type="ECO:0000313" key="9">
    <source>
        <dbReference type="Proteomes" id="UP000012283"/>
    </source>
</evidence>
<name>N4W7W5_9BACI</name>
<dbReference type="InterPro" id="IPR029760">
    <property type="entry name" value="GPX_CS"/>
</dbReference>
<feature type="domain" description="Thioredoxin" evidence="7">
    <location>
        <begin position="1"/>
        <end position="158"/>
    </location>
</feature>
<evidence type="ECO:0000256" key="2">
    <source>
        <dbReference type="ARBA" id="ARBA00022559"/>
    </source>
</evidence>
<evidence type="ECO:0000313" key="8">
    <source>
        <dbReference type="EMBL" id="ENH96363.1"/>
    </source>
</evidence>
<dbReference type="InterPro" id="IPR036249">
    <property type="entry name" value="Thioredoxin-like_sf"/>
</dbReference>
<dbReference type="PANTHER" id="PTHR11592:SF78">
    <property type="entry name" value="GLUTATHIONE PEROXIDASE"/>
    <property type="match status" value="1"/>
</dbReference>
<dbReference type="RefSeq" id="WP_003470781.1">
    <property type="nucleotide sequence ID" value="NZ_APML01000046.1"/>
</dbReference>
<gene>
    <name evidence="8" type="ORF">J416_10985</name>
</gene>
<sequence length="162" mass="18546">MSVYDFQVEKNNGDDMSLHDFEGNVLVIVNTASKCGFTPQFDGLQKLYEKYHDQGLEILGFPCNQFMNQEPGSSNDAEEFCKVNYGVSFPMFAKIDVRGKNAHPLFQYLTKQASGIVSDQIKWNFTKFLIDQEGKVVKRYAPKTEPEKMESDIQDLLKKQPE</sequence>
<dbReference type="OrthoDB" id="9789406at2"/>
<dbReference type="Gene3D" id="3.40.30.10">
    <property type="entry name" value="Glutaredoxin"/>
    <property type="match status" value="1"/>
</dbReference>
<reference evidence="8 9" key="1">
    <citation type="submission" date="2013-03" db="EMBL/GenBank/DDBJ databases">
        <title>Draft genome sequence of Gracibacillus halophilus YIM-C55.5, a moderately halophilic and thermophilic organism from the Xiaochaidamu salt lake.</title>
        <authorList>
            <person name="Sugumar T."/>
            <person name="Polireddy D.R."/>
            <person name="Antony A."/>
            <person name="Madhava Y.R."/>
            <person name="Sivakumar N."/>
        </authorList>
    </citation>
    <scope>NUCLEOTIDE SEQUENCE [LARGE SCALE GENOMIC DNA]</scope>
    <source>
        <strain evidence="8 9">YIM-C55.5</strain>
    </source>
</reference>
<organism evidence="8 9">
    <name type="scientific">Gracilibacillus halophilus YIM-C55.5</name>
    <dbReference type="NCBI Taxonomy" id="1308866"/>
    <lineage>
        <taxon>Bacteria</taxon>
        <taxon>Bacillati</taxon>
        <taxon>Bacillota</taxon>
        <taxon>Bacilli</taxon>
        <taxon>Bacillales</taxon>
        <taxon>Bacillaceae</taxon>
        <taxon>Gracilibacillus</taxon>
    </lineage>
</organism>
<evidence type="ECO:0000256" key="3">
    <source>
        <dbReference type="ARBA" id="ARBA00023002"/>
    </source>
</evidence>
<dbReference type="Proteomes" id="UP000012283">
    <property type="component" value="Unassembled WGS sequence"/>
</dbReference>
<dbReference type="STRING" id="1308866.J416_10985"/>
<dbReference type="Pfam" id="PF00255">
    <property type="entry name" value="GSHPx"/>
    <property type="match status" value="1"/>
</dbReference>
<dbReference type="PROSITE" id="PS00460">
    <property type="entry name" value="GLUTATHIONE_PEROXID_1"/>
    <property type="match status" value="1"/>
</dbReference>
<dbReference type="InterPro" id="IPR013766">
    <property type="entry name" value="Thioredoxin_domain"/>
</dbReference>
<keyword evidence="2 5" id="KW-0575">Peroxidase</keyword>
<dbReference type="PATRIC" id="fig|1308866.3.peg.2227"/>
<comment type="similarity">
    <text evidence="1 5">Belongs to the glutathione peroxidase family.</text>
</comment>
<dbReference type="AlphaFoldDB" id="N4W7W5"/>
<evidence type="ECO:0000256" key="4">
    <source>
        <dbReference type="PIRSR" id="PIRSR000303-1"/>
    </source>
</evidence>
<dbReference type="InterPro" id="IPR000889">
    <property type="entry name" value="Glutathione_peroxidase"/>
</dbReference>
<feature type="region of interest" description="Disordered" evidence="6">
    <location>
        <begin position="141"/>
        <end position="162"/>
    </location>
</feature>
<dbReference type="EMBL" id="APML01000046">
    <property type="protein sequence ID" value="ENH96363.1"/>
    <property type="molecule type" value="Genomic_DNA"/>
</dbReference>
<dbReference type="eggNOG" id="COG0386">
    <property type="taxonomic scope" value="Bacteria"/>
</dbReference>
<protein>
    <recommendedName>
        <fullName evidence="5">Glutathione peroxidase</fullName>
    </recommendedName>
</protein>
<dbReference type="PROSITE" id="PS51352">
    <property type="entry name" value="THIOREDOXIN_2"/>
    <property type="match status" value="1"/>
</dbReference>
<dbReference type="PIRSF" id="PIRSF000303">
    <property type="entry name" value="Glutathion_perox"/>
    <property type="match status" value="1"/>
</dbReference>
<dbReference type="PROSITE" id="PS51355">
    <property type="entry name" value="GLUTATHIONE_PEROXID_3"/>
    <property type="match status" value="1"/>
</dbReference>
<dbReference type="GO" id="GO:0034599">
    <property type="term" value="P:cellular response to oxidative stress"/>
    <property type="evidence" value="ECO:0007669"/>
    <property type="project" value="TreeGrafter"/>
</dbReference>
<feature type="active site" evidence="4">
    <location>
        <position position="35"/>
    </location>
</feature>
<evidence type="ECO:0000259" key="7">
    <source>
        <dbReference type="PROSITE" id="PS51352"/>
    </source>
</evidence>
<dbReference type="FunFam" id="3.40.30.10:FF:000010">
    <property type="entry name" value="Glutathione peroxidase"/>
    <property type="match status" value="1"/>
</dbReference>
<evidence type="ECO:0000256" key="5">
    <source>
        <dbReference type="RuleBase" id="RU000499"/>
    </source>
</evidence>
<accession>N4W7W5</accession>
<dbReference type="PRINTS" id="PR01011">
    <property type="entry name" value="GLUTPROXDASE"/>
</dbReference>